<dbReference type="AlphaFoldDB" id="A0A067PPH4"/>
<reference evidence="2" key="1">
    <citation type="journal article" date="2014" name="Proc. Natl. Acad. Sci. U.S.A.">
        <title>Extensive sampling of basidiomycete genomes demonstrates inadequacy of the white-rot/brown-rot paradigm for wood decay fungi.</title>
        <authorList>
            <person name="Riley R."/>
            <person name="Salamov A.A."/>
            <person name="Brown D.W."/>
            <person name="Nagy L.G."/>
            <person name="Floudas D."/>
            <person name="Held B.W."/>
            <person name="Levasseur A."/>
            <person name="Lombard V."/>
            <person name="Morin E."/>
            <person name="Otillar R."/>
            <person name="Lindquist E.A."/>
            <person name="Sun H."/>
            <person name="LaButti K.M."/>
            <person name="Schmutz J."/>
            <person name="Jabbour D."/>
            <person name="Luo H."/>
            <person name="Baker S.E."/>
            <person name="Pisabarro A.G."/>
            <person name="Walton J.D."/>
            <person name="Blanchette R.A."/>
            <person name="Henrissat B."/>
            <person name="Martin F."/>
            <person name="Cullen D."/>
            <person name="Hibbett D.S."/>
            <person name="Grigoriev I.V."/>
        </authorList>
    </citation>
    <scope>NUCLEOTIDE SEQUENCE [LARGE SCALE GENOMIC DNA]</scope>
    <source>
        <strain evidence="2">MUCL 33604</strain>
    </source>
</reference>
<keyword evidence="2" id="KW-1185">Reference proteome</keyword>
<protein>
    <submittedName>
        <fullName evidence="1">Uncharacterized protein</fullName>
    </submittedName>
</protein>
<accession>A0A067PPH4</accession>
<evidence type="ECO:0000313" key="2">
    <source>
        <dbReference type="Proteomes" id="UP000027265"/>
    </source>
</evidence>
<dbReference type="EMBL" id="KL197724">
    <property type="protein sequence ID" value="KDQ55710.1"/>
    <property type="molecule type" value="Genomic_DNA"/>
</dbReference>
<gene>
    <name evidence="1" type="ORF">JAAARDRAFT_327377</name>
</gene>
<evidence type="ECO:0000313" key="1">
    <source>
        <dbReference type="EMBL" id="KDQ55710.1"/>
    </source>
</evidence>
<organism evidence="1 2">
    <name type="scientific">Jaapia argillacea MUCL 33604</name>
    <dbReference type="NCBI Taxonomy" id="933084"/>
    <lineage>
        <taxon>Eukaryota</taxon>
        <taxon>Fungi</taxon>
        <taxon>Dikarya</taxon>
        <taxon>Basidiomycota</taxon>
        <taxon>Agaricomycotina</taxon>
        <taxon>Agaricomycetes</taxon>
        <taxon>Agaricomycetidae</taxon>
        <taxon>Jaapiales</taxon>
        <taxon>Jaapiaceae</taxon>
        <taxon>Jaapia</taxon>
    </lineage>
</organism>
<proteinExistence type="predicted"/>
<sequence length="135" mass="15207">MGFSNGVRKPTSWIFSLALSFDRRWILCCSPTVRSQSPPSSILPPLPSPFCCPIRGDILQPCYEACATCIVGSECVFFIHPRLHLFLSLPNRRFSFLHLHLPHPPSLIQSGAFLPRTVYCTRPPTSSVLIYTFIE</sequence>
<dbReference type="HOGENOM" id="CLU_1886054_0_0_1"/>
<name>A0A067PPH4_9AGAM</name>
<dbReference type="Proteomes" id="UP000027265">
    <property type="component" value="Unassembled WGS sequence"/>
</dbReference>
<dbReference type="InParanoid" id="A0A067PPH4"/>